<dbReference type="PIRSF" id="PIRSF001174">
    <property type="entry name" value="Lon_proteas"/>
    <property type="match status" value="1"/>
</dbReference>
<evidence type="ECO:0000256" key="2">
    <source>
        <dbReference type="ARBA" id="ARBA00022490"/>
    </source>
</evidence>
<dbReference type="eggNOG" id="COG0466">
    <property type="taxonomic scope" value="Bacteria"/>
</dbReference>
<evidence type="ECO:0000256" key="9">
    <source>
        <dbReference type="ARBA" id="ARBA00050665"/>
    </source>
</evidence>
<feature type="active site" evidence="10 12">
    <location>
        <position position="711"/>
    </location>
</feature>
<keyword evidence="5 10" id="KW-0378">Hydrolase</keyword>
<reference evidence="26 30" key="1">
    <citation type="submission" date="2018-08" db="EMBL/GenBank/DDBJ databases">
        <title>A genome reference for cultivated species of the human gut microbiota.</title>
        <authorList>
            <person name="Zou Y."/>
            <person name="Xue W."/>
            <person name="Luo G."/>
        </authorList>
    </citation>
    <scope>NUCLEOTIDE SEQUENCE [LARGE SCALE GENOMIC DNA]</scope>
    <source>
        <strain evidence="26 30">AF14-1AC</strain>
    </source>
</reference>
<comment type="subcellular location">
    <subcellularLocation>
        <location evidence="1 10 11">Cytoplasm</location>
    </subcellularLocation>
</comment>
<evidence type="ECO:0000256" key="14">
    <source>
        <dbReference type="PROSITE-ProRule" id="PRU01122"/>
    </source>
</evidence>
<dbReference type="EMBL" id="VVYY01000016">
    <property type="protein sequence ID" value="KAA5395321.1"/>
    <property type="molecule type" value="Genomic_DNA"/>
</dbReference>
<dbReference type="EMBL" id="JAHOAX010000019">
    <property type="protein sequence ID" value="MBV3124913.1"/>
    <property type="molecule type" value="Genomic_DNA"/>
</dbReference>
<dbReference type="KEGG" id="bdh:GV66_17135"/>
<dbReference type="InterPro" id="IPR004815">
    <property type="entry name" value="Lon_bac/euk-typ"/>
</dbReference>
<dbReference type="GO" id="GO:0005524">
    <property type="term" value="F:ATP binding"/>
    <property type="evidence" value="ECO:0007669"/>
    <property type="project" value="UniProtKB-UniRule"/>
</dbReference>
<evidence type="ECO:0000313" key="33">
    <source>
        <dbReference type="Proteomes" id="UP000347681"/>
    </source>
</evidence>
<dbReference type="InterPro" id="IPR046336">
    <property type="entry name" value="Lon_prtase_N_sf"/>
</dbReference>
<dbReference type="InterPro" id="IPR020568">
    <property type="entry name" value="Ribosomal_Su5_D2-typ_SF"/>
</dbReference>
<evidence type="ECO:0000313" key="30">
    <source>
        <dbReference type="Proteomes" id="UP000283678"/>
    </source>
</evidence>
<dbReference type="InterPro" id="IPR027543">
    <property type="entry name" value="Lon_bac"/>
</dbReference>
<reference evidence="23" key="5">
    <citation type="submission" date="2021-06" db="EMBL/GenBank/DDBJ databases">
        <title>Collection of gut derived symbiotic bacterial strains cultured from healthy donors.</title>
        <authorList>
            <person name="Lin H."/>
            <person name="Littmann E."/>
            <person name="Pamer E.G."/>
        </authorList>
    </citation>
    <scope>NUCLEOTIDE SEQUENCE</scope>
    <source>
        <strain evidence="23">MSK.5.10</strain>
    </source>
</reference>
<comment type="subunit">
    <text evidence="10 11">Homohexamer. Organized in a ring with a central cavity.</text>
</comment>
<sequence length="825" mass="92588">MKRNKKEDILLNTDNDDISMLAEIQTDPDEVTAMEFNKEIPVMPLRNMVMFPSVVMPVTIGRPSTLKLVNAAYKKKLPIAVVCQIQGDMDDPGFNDVYHVGVIGKILRVFEMPGGNTTVIMQSNGPKVHLDSITKTSPYLKGIVTPIPEANDQLETDEFKALIDTCKDLTSKFIEASEKMSPDTVFAIKNLDNPEILVNFICANFPIPVEEKIKLLKAGDLQSRLYMLVKILNREVQLADIKQSIQMRTREDIDRQQREYFLQQQIKNIQDELGAGQEDEIDELRQKGRTKKWSSEMAELFEKEVSKLERTNSQSPDFNVQLTYLQTLLGLPWNVFTTDNLNISNAEKTLNKDHYGLEKVKERILEHLAVLKLKGDMKSPIICLYGPPGVGKTSLGRSIAASLKRKYVRMSLGGVHDEAEIRGHRKTYIGAMPGRIIKSLIKAESSNPVIILDEIDKLGSDHRGDPSSAMLEVLDPEQNNTFHDNYLDVDYDLSKVMFIATANNLSTIPPALLDRMELIEVSGYITEEKVEIARRHLVPKELEANGIKKEYVKFSKAALECIVENYTRESGVRELEKKINKVMRKIALEFARDGYEVMHEIKPADVRKYLGTPEYSRDKYQGNEYAGVVTGLAWTAVGGEILFVETSLSKGKGGKLTLTGNLGDVMKESAMLALEYLKAHTKLLNLQEDIFDNWNIHIHVPEGAIPKDGPSAGITMVTSLASALTQRKVKANLAMTGEITLRGKVLPVGGIKEKILAAKRAGIKDIILCEENRKNIEEIQPMYLEGLTFHYVTDIKEVLALALTNEKVNGAIDFNITNQKTEEKK</sequence>
<dbReference type="KEGG" id="bdo:EL88_09110"/>
<dbReference type="Proteomes" id="UP001055104">
    <property type="component" value="Unassembled WGS sequence"/>
</dbReference>
<dbReference type="InterPro" id="IPR054594">
    <property type="entry name" value="Lon_lid"/>
</dbReference>
<evidence type="ECO:0000259" key="16">
    <source>
        <dbReference type="PROSITE" id="PS51786"/>
    </source>
</evidence>
<dbReference type="GO" id="GO:0005737">
    <property type="term" value="C:cytoplasm"/>
    <property type="evidence" value="ECO:0007669"/>
    <property type="project" value="UniProtKB-SubCell"/>
</dbReference>
<dbReference type="EMBL" id="VVZB01000014">
    <property type="protein sequence ID" value="KAA5380208.1"/>
    <property type="molecule type" value="Genomic_DNA"/>
</dbReference>
<proteinExistence type="evidence at transcript level"/>
<dbReference type="Proteomes" id="UP001181086">
    <property type="component" value="Unassembled WGS sequence"/>
</dbReference>
<dbReference type="FunFam" id="3.40.50.300:FF:000021">
    <property type="entry name" value="Lon protease homolog"/>
    <property type="match status" value="1"/>
</dbReference>
<name>A0A076J8B4_9BACT</name>
<dbReference type="SMART" id="SM00464">
    <property type="entry name" value="LON"/>
    <property type="match status" value="1"/>
</dbReference>
<dbReference type="SUPFAM" id="SSF54211">
    <property type="entry name" value="Ribosomal protein S5 domain 2-like"/>
    <property type="match status" value="1"/>
</dbReference>
<evidence type="ECO:0000256" key="13">
    <source>
        <dbReference type="PIRSR" id="PIRSR001174-2"/>
    </source>
</evidence>
<dbReference type="EMBL" id="BQOB01000001">
    <property type="protein sequence ID" value="GKH82676.1"/>
    <property type="molecule type" value="Genomic_DNA"/>
</dbReference>
<dbReference type="Pfam" id="PF05362">
    <property type="entry name" value="Lon_C"/>
    <property type="match status" value="1"/>
</dbReference>
<keyword evidence="4 10" id="KW-0547">Nucleotide-binding</keyword>
<evidence type="ECO:0000256" key="11">
    <source>
        <dbReference type="PIRNR" id="PIRNR001174"/>
    </source>
</evidence>
<dbReference type="EMBL" id="QRZL01000033">
    <property type="protein sequence ID" value="RGV69531.1"/>
    <property type="molecule type" value="Genomic_DNA"/>
</dbReference>
<evidence type="ECO:0000313" key="28">
    <source>
        <dbReference type="EMBL" id="TDB07718.1"/>
    </source>
</evidence>
<dbReference type="Proteomes" id="UP001177934">
    <property type="component" value="Chromosome"/>
</dbReference>
<dbReference type="Proteomes" id="UP000283678">
    <property type="component" value="Unassembled WGS sequence"/>
</dbReference>
<dbReference type="PROSITE" id="PS01046">
    <property type="entry name" value="LON_SER"/>
    <property type="match status" value="1"/>
</dbReference>
<evidence type="ECO:0000256" key="1">
    <source>
        <dbReference type="ARBA" id="ARBA00004496"/>
    </source>
</evidence>
<evidence type="ECO:0000313" key="36">
    <source>
        <dbReference type="Proteomes" id="UP000481700"/>
    </source>
</evidence>
<dbReference type="Gene3D" id="3.30.230.10">
    <property type="match status" value="1"/>
</dbReference>
<dbReference type="Pfam" id="PF00004">
    <property type="entry name" value="AAA"/>
    <property type="match status" value="1"/>
</dbReference>
<dbReference type="InterPro" id="IPR014721">
    <property type="entry name" value="Ribsml_uS5_D2-typ_fold_subgr"/>
</dbReference>
<evidence type="ECO:0000313" key="29">
    <source>
        <dbReference type="EMBL" id="WHX08504.1"/>
    </source>
</evidence>
<dbReference type="Proteomes" id="UP000347681">
    <property type="component" value="Unassembled WGS sequence"/>
</dbReference>
<dbReference type="InterPro" id="IPR027065">
    <property type="entry name" value="Lon_Prtase"/>
</dbReference>
<dbReference type="GO" id="GO:0004252">
    <property type="term" value="F:serine-type endopeptidase activity"/>
    <property type="evidence" value="ECO:0007669"/>
    <property type="project" value="UniProtKB-UniRule"/>
</dbReference>
<dbReference type="EC" id="3.4.21.53" evidence="10 11"/>
<dbReference type="SUPFAM" id="SSF88697">
    <property type="entry name" value="PUA domain-like"/>
    <property type="match status" value="1"/>
</dbReference>
<dbReference type="EMBL" id="CP046176">
    <property type="protein sequence ID" value="QJR76881.1"/>
    <property type="molecule type" value="Genomic_DNA"/>
</dbReference>
<dbReference type="NCBIfam" id="TIGR00763">
    <property type="entry name" value="lon"/>
    <property type="match status" value="1"/>
</dbReference>
<feature type="binding site" evidence="10 13">
    <location>
        <begin position="386"/>
        <end position="393"/>
    </location>
    <ligand>
        <name>ATP</name>
        <dbReference type="ChEBI" id="CHEBI:30616"/>
    </ligand>
</feature>
<dbReference type="EMBL" id="JAWDEV010000001">
    <property type="protein sequence ID" value="MDU0268655.1"/>
    <property type="molecule type" value="Genomic_DNA"/>
</dbReference>
<comment type="induction">
    <text evidence="10">By heat shock.</text>
</comment>
<evidence type="ECO:0000256" key="3">
    <source>
        <dbReference type="ARBA" id="ARBA00022670"/>
    </source>
</evidence>
<dbReference type="Gene3D" id="1.20.58.1480">
    <property type="match status" value="1"/>
</dbReference>
<evidence type="ECO:0000256" key="8">
    <source>
        <dbReference type="ARBA" id="ARBA00023016"/>
    </source>
</evidence>
<evidence type="ECO:0000256" key="5">
    <source>
        <dbReference type="ARBA" id="ARBA00022801"/>
    </source>
</evidence>
<feature type="domain" description="Lon N-terminal" evidence="17">
    <location>
        <begin position="40"/>
        <end position="236"/>
    </location>
</feature>
<dbReference type="HAMAP" id="MF_01973">
    <property type="entry name" value="lon_bact"/>
    <property type="match status" value="1"/>
</dbReference>
<evidence type="ECO:0000256" key="15">
    <source>
        <dbReference type="RuleBase" id="RU000591"/>
    </source>
</evidence>
<evidence type="ECO:0000313" key="18">
    <source>
        <dbReference type="EMBL" id="GKH82676.1"/>
    </source>
</evidence>
<evidence type="ECO:0000256" key="6">
    <source>
        <dbReference type="ARBA" id="ARBA00022825"/>
    </source>
</evidence>
<keyword evidence="8 10" id="KW-0346">Stress response</keyword>
<evidence type="ECO:0000256" key="10">
    <source>
        <dbReference type="HAMAP-Rule" id="MF_01973"/>
    </source>
</evidence>
<protein>
    <recommendedName>
        <fullName evidence="10 11">Lon protease</fullName>
        <ecNumber evidence="10 11">3.4.21.53</ecNumber>
    </recommendedName>
    <alternativeName>
        <fullName evidence="10">ATP-dependent protease La</fullName>
    </alternativeName>
</protein>
<dbReference type="GeneID" id="93447205"/>
<evidence type="ECO:0000256" key="12">
    <source>
        <dbReference type="PIRSR" id="PIRSR001174-1"/>
    </source>
</evidence>
<dbReference type="Gene3D" id="2.30.130.40">
    <property type="entry name" value="LON domain-like"/>
    <property type="match status" value="1"/>
</dbReference>
<dbReference type="EMBL" id="VVZV01000015">
    <property type="protein sequence ID" value="KAA5318060.1"/>
    <property type="molecule type" value="Genomic_DNA"/>
</dbReference>
<dbReference type="GO" id="GO:0006515">
    <property type="term" value="P:protein quality control for misfolded or incompletely synthesized proteins"/>
    <property type="evidence" value="ECO:0007669"/>
    <property type="project" value="UniProtKB-UniRule"/>
</dbReference>
<dbReference type="Proteomes" id="UP000481616">
    <property type="component" value="Unassembled WGS sequence"/>
</dbReference>
<evidence type="ECO:0000313" key="27">
    <source>
        <dbReference type="EMBL" id="TDA75802.1"/>
    </source>
</evidence>
<dbReference type="InterPro" id="IPR003593">
    <property type="entry name" value="AAA+_ATPase"/>
</dbReference>
<dbReference type="InterPro" id="IPR027417">
    <property type="entry name" value="P-loop_NTPase"/>
</dbReference>
<dbReference type="Proteomes" id="UP000294834">
    <property type="component" value="Unassembled WGS sequence"/>
</dbReference>
<evidence type="ECO:0000313" key="26">
    <source>
        <dbReference type="EMBL" id="RGV69531.1"/>
    </source>
</evidence>
<dbReference type="EMBL" id="SLTU01000001">
    <property type="protein sequence ID" value="TDA75802.1"/>
    <property type="molecule type" value="Genomic_DNA"/>
</dbReference>
<dbReference type="EMBL" id="VVZA01000015">
    <property type="protein sequence ID" value="KAA5403377.1"/>
    <property type="molecule type" value="Genomic_DNA"/>
</dbReference>
<dbReference type="Proteomes" id="UP000441162">
    <property type="component" value="Unassembled WGS sequence"/>
</dbReference>
<evidence type="ECO:0000313" key="24">
    <source>
        <dbReference type="EMBL" id="MDU0268655.1"/>
    </source>
</evidence>
<dbReference type="Pfam" id="PF22667">
    <property type="entry name" value="Lon_lid"/>
    <property type="match status" value="1"/>
</dbReference>
<dbReference type="AlphaFoldDB" id="A0A076J8B4"/>
<dbReference type="Proteomes" id="UP000481700">
    <property type="component" value="Unassembled WGS sequence"/>
</dbReference>
<evidence type="ECO:0000313" key="34">
    <source>
        <dbReference type="Proteomes" id="UP000441162"/>
    </source>
</evidence>
<reference evidence="33 34" key="2">
    <citation type="journal article" date="2019" name="Nat. Med.">
        <title>A library of human gut bacterial isolates paired with longitudinal multiomics data enables mechanistic microbiome research.</title>
        <authorList>
            <person name="Poyet M."/>
            <person name="Groussin M."/>
            <person name="Gibbons S.M."/>
            <person name="Avila-Pacheco J."/>
            <person name="Jiang X."/>
            <person name="Kearney S.M."/>
            <person name="Perrotta A.R."/>
            <person name="Berdy B."/>
            <person name="Zhao S."/>
            <person name="Lieberman T.D."/>
            <person name="Swanson P.K."/>
            <person name="Smith M."/>
            <person name="Roesemann S."/>
            <person name="Alexander J.E."/>
            <person name="Rich S.A."/>
            <person name="Livny J."/>
            <person name="Vlamakis H."/>
            <person name="Clish C."/>
            <person name="Bullock K."/>
            <person name="Deik A."/>
            <person name="Scott J."/>
            <person name="Pierce K.A."/>
            <person name="Xavier R.J."/>
            <person name="Alm E.J."/>
        </authorList>
    </citation>
    <scope>NUCLEOTIDE SEQUENCE [LARGE SCALE GENOMIC DNA]</scope>
    <source>
        <strain evidence="21 35">BIOML-A1</strain>
        <strain evidence="19 36">BIOML-A25</strain>
        <strain evidence="22 34">BIOML-A4</strain>
        <strain evidence="20 33">BIOML-A5</strain>
    </source>
</reference>
<keyword evidence="3 10" id="KW-0645">Protease</keyword>
<organism evidence="28 32">
    <name type="scientific">Phocaeicola dorei</name>
    <dbReference type="NCBI Taxonomy" id="357276"/>
    <lineage>
        <taxon>Bacteria</taxon>
        <taxon>Pseudomonadati</taxon>
        <taxon>Bacteroidota</taxon>
        <taxon>Bacteroidia</taxon>
        <taxon>Bacteroidales</taxon>
        <taxon>Bacteroidaceae</taxon>
        <taxon>Phocaeicola</taxon>
    </lineage>
</organism>
<reference evidence="24" key="8">
    <citation type="submission" date="2023-10" db="EMBL/GenBank/DDBJ databases">
        <title>Genome of Potential pathogenic bacteria in Crohn's disease.</title>
        <authorList>
            <person name="Rodriguez-Palacios A."/>
        </authorList>
    </citation>
    <scope>NUCLEOTIDE SEQUENCE</scope>
    <source>
        <strain evidence="24">CavFT-hAR62</strain>
    </source>
</reference>
<dbReference type="Proteomes" id="UP000294527">
    <property type="component" value="Unassembled WGS sequence"/>
</dbReference>
<dbReference type="GO" id="GO:0016887">
    <property type="term" value="F:ATP hydrolysis activity"/>
    <property type="evidence" value="ECO:0007669"/>
    <property type="project" value="UniProtKB-UniRule"/>
</dbReference>
<dbReference type="Pfam" id="PF02190">
    <property type="entry name" value="LON_substr_bdg"/>
    <property type="match status" value="1"/>
</dbReference>
<evidence type="ECO:0000259" key="17">
    <source>
        <dbReference type="PROSITE" id="PS51787"/>
    </source>
</evidence>
<evidence type="ECO:0000313" key="37">
    <source>
        <dbReference type="Proteomes" id="UP000500949"/>
    </source>
</evidence>
<dbReference type="PANTHER" id="PTHR10046">
    <property type="entry name" value="ATP DEPENDENT LON PROTEASE FAMILY MEMBER"/>
    <property type="match status" value="1"/>
</dbReference>
<dbReference type="Proteomes" id="UP000777173">
    <property type="component" value="Unassembled WGS sequence"/>
</dbReference>
<dbReference type="Gene3D" id="1.10.8.60">
    <property type="match status" value="1"/>
</dbReference>
<reference evidence="25 37" key="4">
    <citation type="submission" date="2019-11" db="EMBL/GenBank/DDBJ databases">
        <title>Complete genome sequence of Bacteroides dorei DSM 17855.</title>
        <authorList>
            <person name="Russell J.T."/>
        </authorList>
    </citation>
    <scope>NUCLEOTIDE SEQUENCE [LARGE SCALE GENOMIC DNA]</scope>
    <source>
        <strain evidence="25 37">DSM 17855</strain>
    </source>
</reference>
<evidence type="ECO:0000256" key="7">
    <source>
        <dbReference type="ARBA" id="ARBA00022840"/>
    </source>
</evidence>
<dbReference type="Proteomes" id="UP000500949">
    <property type="component" value="Chromosome"/>
</dbReference>
<evidence type="ECO:0000313" key="31">
    <source>
        <dbReference type="Proteomes" id="UP000294527"/>
    </source>
</evidence>
<dbReference type="InterPro" id="IPR008268">
    <property type="entry name" value="Peptidase_S16_AS"/>
</dbReference>
<evidence type="ECO:0000313" key="23">
    <source>
        <dbReference type="EMBL" id="MBV3124913.1"/>
    </source>
</evidence>
<gene>
    <name evidence="10 28" type="primary">lon</name>
    <name evidence="18" type="ORF">CE91St7_35600</name>
    <name evidence="26" type="ORF">DWW04_20830</name>
    <name evidence="27" type="ORF">E1I98_05210</name>
    <name evidence="28" type="ORF">E1J06_09995</name>
    <name evidence="22" type="ORF">F2Y51_16065</name>
    <name evidence="21" type="ORF">F2Y58_17040</name>
    <name evidence="20" type="ORF">F2Y61_18715</name>
    <name evidence="19" type="ORF">F2Z07_14370</name>
    <name evidence="25" type="ORF">GKD17_11030</name>
    <name evidence="23" type="ORF">KSU80_17305</name>
    <name evidence="29" type="ORF">QNN11_13330</name>
    <name evidence="24" type="ORF">RVH45_01815</name>
</gene>
<keyword evidence="7 10" id="KW-0067">ATP-binding</keyword>
<keyword evidence="6 10" id="KW-0720">Serine protease</keyword>
<evidence type="ECO:0000313" key="22">
    <source>
        <dbReference type="EMBL" id="KAA5403377.1"/>
    </source>
</evidence>
<comment type="similarity">
    <text evidence="10 11 14 15">Belongs to the peptidase S16 family.</text>
</comment>
<dbReference type="PROSITE" id="PS51786">
    <property type="entry name" value="LON_PROTEOLYTIC"/>
    <property type="match status" value="1"/>
</dbReference>
<feature type="active site" evidence="10 12">
    <location>
        <position position="754"/>
    </location>
</feature>
<evidence type="ECO:0000256" key="4">
    <source>
        <dbReference type="ARBA" id="ARBA00022741"/>
    </source>
</evidence>
<reference evidence="31 32" key="3">
    <citation type="journal article" date="2019" name="Nat. Microbiol.">
        <title>Genomic variation and strain-specific functional adaptation in the human gut microbiome during early life.</title>
        <authorList>
            <person name="Vatanen T."/>
            <person name="Plichta D.R."/>
            <person name="Somani J."/>
            <person name="Munch P.C."/>
            <person name="Arthur T.D."/>
            <person name="Hall A.B."/>
            <person name="Rudolf S."/>
            <person name="Oakeley E.J."/>
            <person name="Ke X."/>
            <person name="Young R.A."/>
            <person name="Haiser H.J."/>
            <person name="Kolde R."/>
            <person name="Yassour M."/>
            <person name="Luopajarvi K."/>
            <person name="Siljander H."/>
            <person name="Virtanen S.M."/>
            <person name="Ilonen J."/>
            <person name="Uibo R."/>
            <person name="Tillmann V."/>
            <person name="Mokurov S."/>
            <person name="Dorshakova N."/>
            <person name="Porter J.A."/>
            <person name="McHardy A.C."/>
            <person name="Lahdesmaki H."/>
            <person name="Vlamakis H."/>
            <person name="Huttenhower C."/>
            <person name="Knip M."/>
            <person name="Xavier R.J."/>
        </authorList>
    </citation>
    <scope>NUCLEOTIDE SEQUENCE [LARGE SCALE GENOMIC DNA]</scope>
    <source>
        <strain evidence="27 31">RJX1047</strain>
        <strain evidence="28 32">RJX1052</strain>
    </source>
</reference>
<dbReference type="GO" id="GO:0004176">
    <property type="term" value="F:ATP-dependent peptidase activity"/>
    <property type="evidence" value="ECO:0007669"/>
    <property type="project" value="UniProtKB-UniRule"/>
</dbReference>
<comment type="catalytic activity">
    <reaction evidence="9 10 11 14">
        <text>Hydrolysis of proteins in presence of ATP.</text>
        <dbReference type="EC" id="3.4.21.53"/>
    </reaction>
</comment>
<dbReference type="InterPro" id="IPR003959">
    <property type="entry name" value="ATPase_AAA_core"/>
</dbReference>
<dbReference type="PROSITE" id="PS51787">
    <property type="entry name" value="LON_N"/>
    <property type="match status" value="1"/>
</dbReference>
<dbReference type="GO" id="GO:0034605">
    <property type="term" value="P:cellular response to heat"/>
    <property type="evidence" value="ECO:0007669"/>
    <property type="project" value="UniProtKB-UniRule"/>
</dbReference>
<dbReference type="RefSeq" id="WP_007835637.1">
    <property type="nucleotide sequence ID" value="NZ_BAABYF010000001.1"/>
</dbReference>
<dbReference type="GO" id="GO:0043565">
    <property type="term" value="F:sequence-specific DNA binding"/>
    <property type="evidence" value="ECO:0007669"/>
    <property type="project" value="UniProtKB-UniRule"/>
</dbReference>
<evidence type="ECO:0000313" key="19">
    <source>
        <dbReference type="EMBL" id="KAA5318060.1"/>
    </source>
</evidence>
<accession>A0A076J8B4</accession>
<dbReference type="CDD" id="cd19500">
    <property type="entry name" value="RecA-like_Lon"/>
    <property type="match status" value="1"/>
</dbReference>
<dbReference type="InterPro" id="IPR003111">
    <property type="entry name" value="Lon_prtase_N"/>
</dbReference>
<evidence type="ECO:0000313" key="25">
    <source>
        <dbReference type="EMBL" id="QJR76881.1"/>
    </source>
</evidence>
<dbReference type="EMBL" id="CP126056">
    <property type="protein sequence ID" value="WHX08504.1"/>
    <property type="molecule type" value="Genomic_DNA"/>
</dbReference>
<comment type="function">
    <text evidence="10">ATP-dependent serine protease that mediates the selective degradation of mutant and abnormal proteins as well as certain short-lived regulatory proteins. Required for cellular homeostasis and for survival from DNA damage and developmental changes induced by stress. Degrades polypeptides processively to yield small peptide fragments that are 5 to 10 amino acids long. Binds to DNA in a double-stranded, site-specific manner.</text>
</comment>
<dbReference type="EMBL" id="SLTX01000001">
    <property type="protein sequence ID" value="TDB07718.1"/>
    <property type="molecule type" value="Genomic_DNA"/>
</dbReference>
<dbReference type="Gene3D" id="3.40.50.300">
    <property type="entry name" value="P-loop containing nucleotide triphosphate hydrolases"/>
    <property type="match status" value="1"/>
</dbReference>
<dbReference type="Gene3D" id="1.20.5.5270">
    <property type="match status" value="1"/>
</dbReference>
<dbReference type="SUPFAM" id="SSF52540">
    <property type="entry name" value="P-loop containing nucleoside triphosphate hydrolases"/>
    <property type="match status" value="1"/>
</dbReference>
<reference evidence="18" key="6">
    <citation type="submission" date="2022-01" db="EMBL/GenBank/DDBJ databases">
        <title>Novel bile acid biosynthetic pathways are enriched in the microbiome of centenarians.</title>
        <authorList>
            <person name="Sato Y."/>
            <person name="Atarashi K."/>
            <person name="Plichta R.D."/>
            <person name="Arai Y."/>
            <person name="Sasajima S."/>
            <person name="Kearney M.S."/>
            <person name="Suda W."/>
            <person name="Takeshita K."/>
            <person name="Sasaki T."/>
            <person name="Okamoto S."/>
            <person name="Skelly N.A."/>
            <person name="Okamura Y."/>
            <person name="Vlamakis H."/>
            <person name="Li Y."/>
            <person name="Tanoue T."/>
            <person name="Takei H."/>
            <person name="Nittono H."/>
            <person name="Narushima S."/>
            <person name="Irie J."/>
            <person name="Itoh H."/>
            <person name="Moriya K."/>
            <person name="Sugiura Y."/>
            <person name="Suematsu M."/>
            <person name="Moritoki N."/>
            <person name="Shibata S."/>
            <person name="Littman R.D."/>
            <person name="Fischbach A.M."/>
            <person name="Uwamino Y."/>
            <person name="Inoue T."/>
            <person name="Honda A."/>
            <person name="Hattori M."/>
            <person name="Murai T."/>
            <person name="Xavier J.R."/>
            <person name="Hirose N."/>
            <person name="Honda K."/>
        </authorList>
    </citation>
    <scope>NUCLEOTIDE SEQUENCE</scope>
    <source>
        <strain evidence="18">CE91-St7</strain>
    </source>
</reference>
<dbReference type="SMART" id="SM00382">
    <property type="entry name" value="AAA"/>
    <property type="match status" value="1"/>
</dbReference>
<feature type="domain" description="Lon proteolytic" evidence="16">
    <location>
        <begin position="623"/>
        <end position="805"/>
    </location>
</feature>
<dbReference type="InterPro" id="IPR008269">
    <property type="entry name" value="Lon_proteolytic"/>
</dbReference>
<evidence type="ECO:0000313" key="32">
    <source>
        <dbReference type="Proteomes" id="UP000294834"/>
    </source>
</evidence>
<keyword evidence="2 10" id="KW-0963">Cytoplasm</keyword>
<dbReference type="PRINTS" id="PR00830">
    <property type="entry name" value="ENDOLAPTASE"/>
</dbReference>
<evidence type="ECO:0000313" key="20">
    <source>
        <dbReference type="EMBL" id="KAA5380208.1"/>
    </source>
</evidence>
<evidence type="ECO:0000313" key="35">
    <source>
        <dbReference type="Proteomes" id="UP000481616"/>
    </source>
</evidence>
<reference evidence="29" key="7">
    <citation type="journal article" date="2023" name="Nat. Commun.">
        <title>Identification of a novel Human Milk Oligosaccharides utilization cluster in the infant gut commensal Bacteroides dorei.</title>
        <authorList>
            <person name="Kijner S."/>
            <person name="Ennis D."/>
            <person name="Shmorak S."/>
            <person name="Florentin A."/>
            <person name="Yassour M."/>
        </authorList>
    </citation>
    <scope>NUCLEOTIDE SEQUENCE</scope>
    <source>
        <strain evidence="29">2</strain>
    </source>
</reference>
<evidence type="ECO:0000313" key="21">
    <source>
        <dbReference type="EMBL" id="KAA5395321.1"/>
    </source>
</evidence>
<dbReference type="InterPro" id="IPR015947">
    <property type="entry name" value="PUA-like_sf"/>
</dbReference>